<sequence length="95" mass="11297">MSFGGHVLDMIKRTNANNALREKYRAKKDKMTNNRWKSEVNGKISEEKEISEEELEYIKLAIRSKLKKERIKQNILIYGICIVLFLLLLCWIYFS</sequence>
<proteinExistence type="predicted"/>
<accession>A0A0B7I701</accession>
<dbReference type="AlphaFoldDB" id="A0A0B7I701"/>
<dbReference type="Proteomes" id="UP000045051">
    <property type="component" value="Unassembled WGS sequence"/>
</dbReference>
<evidence type="ECO:0000313" key="2">
    <source>
        <dbReference type="EMBL" id="CEN47686.1"/>
    </source>
</evidence>
<organism evidence="2 3">
    <name type="scientific">Capnocytophaga canis</name>
    <dbReference type="NCBI Taxonomy" id="1848903"/>
    <lineage>
        <taxon>Bacteria</taxon>
        <taxon>Pseudomonadati</taxon>
        <taxon>Bacteroidota</taxon>
        <taxon>Flavobacteriia</taxon>
        <taxon>Flavobacteriales</taxon>
        <taxon>Flavobacteriaceae</taxon>
        <taxon>Capnocytophaga</taxon>
    </lineage>
</organism>
<reference evidence="2 3" key="1">
    <citation type="submission" date="2015-01" db="EMBL/GenBank/DDBJ databases">
        <authorList>
            <person name="Xiang T."/>
            <person name="Song Y."/>
            <person name="Huang L."/>
            <person name="Wang B."/>
            <person name="Wu P."/>
        </authorList>
    </citation>
    <scope>NUCLEOTIDE SEQUENCE [LARGE SCALE GENOMIC DNA]</scope>
    <source>
        <strain evidence="2 3">CcD38</strain>
    </source>
</reference>
<protein>
    <submittedName>
        <fullName evidence="2">Uncharacterized protein</fullName>
    </submittedName>
</protein>
<dbReference type="RefSeq" id="WP_042344674.1">
    <property type="nucleotide sequence ID" value="NZ_CDOI01000158.1"/>
</dbReference>
<dbReference type="EMBL" id="CDOI01000158">
    <property type="protein sequence ID" value="CEN47686.1"/>
    <property type="molecule type" value="Genomic_DNA"/>
</dbReference>
<name>A0A0B7I701_9FLAO</name>
<keyword evidence="1" id="KW-1133">Transmembrane helix</keyword>
<keyword evidence="1" id="KW-0472">Membrane</keyword>
<keyword evidence="1" id="KW-0812">Transmembrane</keyword>
<evidence type="ECO:0000256" key="1">
    <source>
        <dbReference type="SAM" id="Phobius"/>
    </source>
</evidence>
<gene>
    <name evidence="2" type="ORF">CCAND38_460020</name>
</gene>
<evidence type="ECO:0000313" key="3">
    <source>
        <dbReference type="Proteomes" id="UP000045051"/>
    </source>
</evidence>
<keyword evidence="3" id="KW-1185">Reference proteome</keyword>
<feature type="transmembrane region" description="Helical" evidence="1">
    <location>
        <begin position="75"/>
        <end position="94"/>
    </location>
</feature>